<dbReference type="Proteomes" id="UP000199113">
    <property type="component" value="Unassembled WGS sequence"/>
</dbReference>
<reference evidence="1 4" key="2">
    <citation type="submission" date="2017-12" db="EMBL/GenBank/DDBJ databases">
        <title>Pharmacopeia of the Arctic Ocean.</title>
        <authorList>
            <person name="Collins E."/>
            <person name="Ducluzeau A.-L."/>
        </authorList>
    </citation>
    <scope>NUCLEOTIDE SEQUENCE [LARGE SCALE GENOMIC DNA]</scope>
    <source>
        <strain evidence="1 4">DSM 23325</strain>
    </source>
</reference>
<evidence type="ECO:0000313" key="3">
    <source>
        <dbReference type="Proteomes" id="UP000199113"/>
    </source>
</evidence>
<dbReference type="Proteomes" id="UP000233565">
    <property type="component" value="Unassembled WGS sequence"/>
</dbReference>
<organism evidence="2 3">
    <name type="scientific">Nocardioides alpinus</name>
    <dbReference type="NCBI Taxonomy" id="748909"/>
    <lineage>
        <taxon>Bacteria</taxon>
        <taxon>Bacillati</taxon>
        <taxon>Actinomycetota</taxon>
        <taxon>Actinomycetes</taxon>
        <taxon>Propionibacteriales</taxon>
        <taxon>Nocardioidaceae</taxon>
        <taxon>Nocardioides</taxon>
    </lineage>
</organism>
<reference evidence="2" key="1">
    <citation type="submission" date="2016-10" db="EMBL/GenBank/DDBJ databases">
        <authorList>
            <person name="de Groot N.N."/>
        </authorList>
    </citation>
    <scope>NUCLEOTIDE SEQUENCE [LARGE SCALE GENOMIC DNA]</scope>
    <source>
        <strain evidence="2">CGMCC 1.10697</strain>
    </source>
</reference>
<dbReference type="Gene3D" id="3.30.428.10">
    <property type="entry name" value="HIT-like"/>
    <property type="match status" value="1"/>
</dbReference>
<dbReference type="AlphaFoldDB" id="A0A1I0VIC8"/>
<protein>
    <submittedName>
        <fullName evidence="2">Galactose-1-phosphate uridylyltransferase</fullName>
    </submittedName>
</protein>
<evidence type="ECO:0000313" key="1">
    <source>
        <dbReference type="EMBL" id="PKH37289.1"/>
    </source>
</evidence>
<dbReference type="SUPFAM" id="SSF54197">
    <property type="entry name" value="HIT-like"/>
    <property type="match status" value="2"/>
</dbReference>
<dbReference type="OrthoDB" id="9769064at2"/>
<keyword evidence="4" id="KW-1185">Reference proteome</keyword>
<evidence type="ECO:0000313" key="4">
    <source>
        <dbReference type="Proteomes" id="UP000233565"/>
    </source>
</evidence>
<dbReference type="STRING" id="748909.SAMN05192575_101242"/>
<gene>
    <name evidence="1" type="ORF">CXG46_17620</name>
    <name evidence="2" type="ORF">SAMN05192575_101242</name>
</gene>
<dbReference type="RefSeq" id="WP_091193238.1">
    <property type="nucleotide sequence ID" value="NZ_FOKC01000001.1"/>
</dbReference>
<dbReference type="EMBL" id="FOKC01000001">
    <property type="protein sequence ID" value="SFA76135.1"/>
    <property type="molecule type" value="Genomic_DNA"/>
</dbReference>
<name>A0A1I0VIC8_9ACTN</name>
<dbReference type="InterPro" id="IPR036265">
    <property type="entry name" value="HIT-like_sf"/>
</dbReference>
<keyword evidence="2" id="KW-0548">Nucleotidyltransferase</keyword>
<evidence type="ECO:0000313" key="2">
    <source>
        <dbReference type="EMBL" id="SFA76135.1"/>
    </source>
</evidence>
<sequence length="363" mass="39878">MSDAARAGAHGIAFERSPRTTRYLDPSQNWAPAQITSEIRRDPLLGTTGRLAHFVGFRPQAEDFAELAETTREICPFCPERLEVVTPQLPPDVFAEGRLSRGEATLVPNLSPYDAFSAVTVICAQHFVAIDAWSPDVLRNAISLAGDYAKAVREAGNDLPFTLLSWNYMPPAASTQIHPHLQVIVTDEPGENVKRRIRAQREYFERWGRPYFDDLVETERALGERWVYDSEHLTVLTDFVSLSALSDVRIVFSDHQVLDTLDDAALADFSTVTARLLSALGETGISSFNMSFFPATLDAADGGRLHAVLTPRLSFSPALHANDIGALNLQLGEPYMARSPEYLAASLRPAFGQASRYAPSGGS</sequence>
<keyword evidence="2" id="KW-0808">Transferase</keyword>
<accession>A0A1I0VIC8</accession>
<dbReference type="GO" id="GO:0016779">
    <property type="term" value="F:nucleotidyltransferase activity"/>
    <property type="evidence" value="ECO:0007669"/>
    <property type="project" value="UniProtKB-KW"/>
</dbReference>
<proteinExistence type="predicted"/>
<dbReference type="EMBL" id="PJBV01000035">
    <property type="protein sequence ID" value="PKH37289.1"/>
    <property type="molecule type" value="Genomic_DNA"/>
</dbReference>